<dbReference type="SUPFAM" id="SSF53756">
    <property type="entry name" value="UDP-Glycosyltransferase/glycogen phosphorylase"/>
    <property type="match status" value="1"/>
</dbReference>
<dbReference type="InterPro" id="IPR050194">
    <property type="entry name" value="Glycosyltransferase_grp1"/>
</dbReference>
<proteinExistence type="predicted"/>
<evidence type="ECO:0000313" key="7">
    <source>
        <dbReference type="Proteomes" id="UP000654947"/>
    </source>
</evidence>
<dbReference type="GO" id="GO:1901137">
    <property type="term" value="P:carbohydrate derivative biosynthetic process"/>
    <property type="evidence" value="ECO:0007669"/>
    <property type="project" value="UniProtKB-ARBA"/>
</dbReference>
<dbReference type="EMBL" id="BMXL01000008">
    <property type="protein sequence ID" value="GHD24322.1"/>
    <property type="molecule type" value="Genomic_DNA"/>
</dbReference>
<dbReference type="GO" id="GO:0016758">
    <property type="term" value="F:hexosyltransferase activity"/>
    <property type="evidence" value="ECO:0007669"/>
    <property type="project" value="TreeGrafter"/>
</dbReference>
<gene>
    <name evidence="6" type="ORF">GCM10007147_20210</name>
</gene>
<feature type="domain" description="Glycosyltransferase subfamily 4-like N-terminal" evidence="5">
    <location>
        <begin position="172"/>
        <end position="346"/>
    </location>
</feature>
<dbReference type="InterPro" id="IPR028098">
    <property type="entry name" value="Glyco_trans_4-like_N"/>
</dbReference>
<evidence type="ECO:0000256" key="1">
    <source>
        <dbReference type="ARBA" id="ARBA00022676"/>
    </source>
</evidence>
<dbReference type="PANTHER" id="PTHR45947">
    <property type="entry name" value="SULFOQUINOVOSYL TRANSFERASE SQD2"/>
    <property type="match status" value="1"/>
</dbReference>
<comment type="caution">
    <text evidence="6">The sequence shown here is derived from an EMBL/GenBank/DDBJ whole genome shotgun (WGS) entry which is preliminary data.</text>
</comment>
<dbReference type="CDD" id="cd03801">
    <property type="entry name" value="GT4_PimA-like"/>
    <property type="match status" value="1"/>
</dbReference>
<evidence type="ECO:0000259" key="5">
    <source>
        <dbReference type="Pfam" id="PF13579"/>
    </source>
</evidence>
<feature type="transmembrane region" description="Helical" evidence="4">
    <location>
        <begin position="39"/>
        <end position="57"/>
    </location>
</feature>
<dbReference type="Proteomes" id="UP000654947">
    <property type="component" value="Unassembled WGS sequence"/>
</dbReference>
<feature type="region of interest" description="Disordered" evidence="3">
    <location>
        <begin position="70"/>
        <end position="94"/>
    </location>
</feature>
<feature type="compositionally biased region" description="Basic and acidic residues" evidence="3">
    <location>
        <begin position="74"/>
        <end position="94"/>
    </location>
</feature>
<dbReference type="PANTHER" id="PTHR45947:SF3">
    <property type="entry name" value="SULFOQUINOVOSYL TRANSFERASE SQD2"/>
    <property type="match status" value="1"/>
</dbReference>
<dbReference type="AlphaFoldDB" id="A0A919CGX4"/>
<evidence type="ECO:0000256" key="3">
    <source>
        <dbReference type="SAM" id="MobiDB-lite"/>
    </source>
</evidence>
<dbReference type="Gene3D" id="3.40.50.2000">
    <property type="entry name" value="Glycogen Phosphorylase B"/>
    <property type="match status" value="2"/>
</dbReference>
<keyword evidence="4" id="KW-1133">Transmembrane helix</keyword>
<sequence>MGFSPAGKRRAAAVAVAACTAAVLGAAVAGALTWPTALLLLGSLAAVAAAGTAAFLARRADRRTARLHTALTHEQQRPDHPSDRVRDKAAGRARAKAEELFSDGRIQEAADELAPHTAHDEAAARRHHDYLSHRRSIGPLPPLPEPPIVARTPVPGRVLHVVTNSLPGTQAGYTVRTQRILAAQRAAGLDARAVTFAGYPAPKDQDTERYVEVEGVPYHRIEPGRRYPGMFERIDASVHAVTELARELRPAVLHAASGNKNGTIALNVGRALGIPVVYELRGLLEESWLTGPGSHDRRGSEWFRLTLQRETDLVREADAVVTLADTMRDRILERGADPERVFLAPNAVDESLLDERPDGAAFRAAHGIGQEEFVVGSVSSLHPYEGFGTLLEAAALMRDRDREVRVLLVGDGQDRGDLLALAERLGIADMCVFPGRVEPADALCAQASLDVMVVPRLDTGVARLVTPLKPVEAMAYGVPVVASDLPALRELLADGRAGSLVPPADPEALAEAVTRLRKDDTHRQGQVAGALEEVRRFRTWPSVVETYQQVYTRVGAHALG</sequence>
<organism evidence="6 7">
    <name type="scientific">Nocardiopsis kunsanensis</name>
    <dbReference type="NCBI Taxonomy" id="141693"/>
    <lineage>
        <taxon>Bacteria</taxon>
        <taxon>Bacillati</taxon>
        <taxon>Actinomycetota</taxon>
        <taxon>Actinomycetes</taxon>
        <taxon>Streptosporangiales</taxon>
        <taxon>Nocardiopsidaceae</taxon>
        <taxon>Nocardiopsis</taxon>
    </lineage>
</organism>
<evidence type="ECO:0000256" key="2">
    <source>
        <dbReference type="ARBA" id="ARBA00022679"/>
    </source>
</evidence>
<evidence type="ECO:0000313" key="6">
    <source>
        <dbReference type="EMBL" id="GHD24322.1"/>
    </source>
</evidence>
<keyword evidence="4" id="KW-0812">Transmembrane</keyword>
<keyword evidence="7" id="KW-1185">Reference proteome</keyword>
<evidence type="ECO:0000256" key="4">
    <source>
        <dbReference type="SAM" id="Phobius"/>
    </source>
</evidence>
<protein>
    <submittedName>
        <fullName evidence="6">Glycosyltransferase WbuB</fullName>
    </submittedName>
</protein>
<keyword evidence="4" id="KW-0472">Membrane</keyword>
<reference evidence="6 7" key="1">
    <citation type="journal article" date="2014" name="Int. J. Syst. Evol. Microbiol.">
        <title>Complete genome sequence of Corynebacterium casei LMG S-19264T (=DSM 44701T), isolated from a smear-ripened cheese.</title>
        <authorList>
            <consortium name="US DOE Joint Genome Institute (JGI-PGF)"/>
            <person name="Walter F."/>
            <person name="Albersmeier A."/>
            <person name="Kalinowski J."/>
            <person name="Ruckert C."/>
        </authorList>
    </citation>
    <scope>NUCLEOTIDE SEQUENCE [LARGE SCALE GENOMIC DNA]</scope>
    <source>
        <strain evidence="6 7">KCTC 19473</strain>
    </source>
</reference>
<dbReference type="RefSeq" id="WP_193517816.1">
    <property type="nucleotide sequence ID" value="NZ_BMXL01000008.1"/>
</dbReference>
<dbReference type="Pfam" id="PF13579">
    <property type="entry name" value="Glyco_trans_4_4"/>
    <property type="match status" value="1"/>
</dbReference>
<name>A0A919CGX4_9ACTN</name>
<keyword evidence="1" id="KW-0328">Glycosyltransferase</keyword>
<dbReference type="Pfam" id="PF13692">
    <property type="entry name" value="Glyco_trans_1_4"/>
    <property type="match status" value="1"/>
</dbReference>
<accession>A0A919CGX4</accession>
<keyword evidence="2" id="KW-0808">Transferase</keyword>